<dbReference type="PANTHER" id="PTHR31286">
    <property type="entry name" value="GLYCINE-RICH CELL WALL STRUCTURAL PROTEIN 1.8-LIKE"/>
    <property type="match status" value="1"/>
</dbReference>
<feature type="domain" description="RNase H type-1" evidence="1">
    <location>
        <begin position="466"/>
        <end position="587"/>
    </location>
</feature>
<dbReference type="GO" id="GO:0004523">
    <property type="term" value="F:RNA-DNA hybrid ribonuclease activity"/>
    <property type="evidence" value="ECO:0007669"/>
    <property type="project" value="InterPro"/>
</dbReference>
<dbReference type="EMBL" id="VAHF01000001">
    <property type="protein sequence ID" value="TXG72698.1"/>
    <property type="molecule type" value="Genomic_DNA"/>
</dbReference>
<sequence>MISGDLELLCSALSIREKERPVGTLDANLIEKGERVLALCLVSKVLTTKVVNKEAFINVMTSIWRVNERVDIEALEGNVFAFHFKNLADKRLVQSGGPWTFDRALTTLEEPTGTGDIAHMKFSTIEIWVQIHNLPLMCMTEDIGVFLGTMIGEVKEVTRSMNATNLERAKRLQLRQSPPKRFDHRNKPFERQSWGYQSGSSYNRAAQGNWRSRTQWKGLGKKSLESLSGGRHLNVNKEKNLMGQVHCLENDSKESSQVGVVQCLEPYKNLMGKDAAINALGGRHGIRRQRQGNLFVRARLVIQTNTSVPNPLVNPTSSGTPIKKIHTTAKWKRAARTKGDISVLGANSSLGKRGSIDRREGSQSAIKRVKGGIMECEISSIQADEQVRVSEFSNFSLGLDNEKVVGAADLEVQVQEDSQQSVLQSENLSSEDLGLIYQLRFPRLLLSSVPMVSNWSPPIQNPFKINCRAVTNFANRSTGLGIIIRNHSGDILSSCSFFQDSGMDFMSANAVAILKGYQLGKDCGLSFFCVESDTVNVVNLVNFGNHANSGCGNIVSDILDIMLEMGHSSVLAGKKGTNKLTVTLARQALSRKSNLVWRRPRR</sequence>
<dbReference type="AlphaFoldDB" id="A0A5C7IUC4"/>
<protein>
    <recommendedName>
        <fullName evidence="5">DUF4283 domain-containing protein</fullName>
    </recommendedName>
</protein>
<comment type="caution">
    <text evidence="3">The sequence shown here is derived from an EMBL/GenBank/DDBJ whole genome shotgun (WGS) entry which is preliminary data.</text>
</comment>
<dbReference type="InterPro" id="IPR025558">
    <property type="entry name" value="DUF4283"/>
</dbReference>
<gene>
    <name evidence="3" type="ORF">EZV62_001277</name>
</gene>
<dbReference type="OrthoDB" id="653202at2759"/>
<reference evidence="4" key="1">
    <citation type="journal article" date="2019" name="Gigascience">
        <title>De novo genome assembly of the endangered Acer yangbiense, a plant species with extremely small populations endemic to Yunnan Province, China.</title>
        <authorList>
            <person name="Yang J."/>
            <person name="Wariss H.M."/>
            <person name="Tao L."/>
            <person name="Zhang R."/>
            <person name="Yun Q."/>
            <person name="Hollingsworth P."/>
            <person name="Dao Z."/>
            <person name="Luo G."/>
            <person name="Guo H."/>
            <person name="Ma Y."/>
            <person name="Sun W."/>
        </authorList>
    </citation>
    <scope>NUCLEOTIDE SEQUENCE [LARGE SCALE GENOMIC DNA]</scope>
    <source>
        <strain evidence="4">cv. Malutang</strain>
    </source>
</reference>
<dbReference type="PANTHER" id="PTHR31286:SF167">
    <property type="entry name" value="OS09G0268800 PROTEIN"/>
    <property type="match status" value="1"/>
</dbReference>
<name>A0A5C7IUC4_9ROSI</name>
<organism evidence="3 4">
    <name type="scientific">Acer yangbiense</name>
    <dbReference type="NCBI Taxonomy" id="1000413"/>
    <lineage>
        <taxon>Eukaryota</taxon>
        <taxon>Viridiplantae</taxon>
        <taxon>Streptophyta</taxon>
        <taxon>Embryophyta</taxon>
        <taxon>Tracheophyta</taxon>
        <taxon>Spermatophyta</taxon>
        <taxon>Magnoliopsida</taxon>
        <taxon>eudicotyledons</taxon>
        <taxon>Gunneridae</taxon>
        <taxon>Pentapetalae</taxon>
        <taxon>rosids</taxon>
        <taxon>malvids</taxon>
        <taxon>Sapindales</taxon>
        <taxon>Sapindaceae</taxon>
        <taxon>Hippocastanoideae</taxon>
        <taxon>Acereae</taxon>
        <taxon>Acer</taxon>
    </lineage>
</organism>
<proteinExistence type="predicted"/>
<evidence type="ECO:0008006" key="5">
    <source>
        <dbReference type="Google" id="ProtNLM"/>
    </source>
</evidence>
<evidence type="ECO:0000259" key="2">
    <source>
        <dbReference type="Pfam" id="PF14111"/>
    </source>
</evidence>
<feature type="domain" description="DUF4283" evidence="2">
    <location>
        <begin position="37"/>
        <end position="103"/>
    </location>
</feature>
<keyword evidence="4" id="KW-1185">Reference proteome</keyword>
<dbReference type="Pfam" id="PF13456">
    <property type="entry name" value="RVT_3"/>
    <property type="match status" value="1"/>
</dbReference>
<dbReference type="GO" id="GO:0003676">
    <property type="term" value="F:nucleic acid binding"/>
    <property type="evidence" value="ECO:0007669"/>
    <property type="project" value="InterPro"/>
</dbReference>
<dbReference type="InterPro" id="IPR040256">
    <property type="entry name" value="At4g02000-like"/>
</dbReference>
<evidence type="ECO:0000313" key="4">
    <source>
        <dbReference type="Proteomes" id="UP000323000"/>
    </source>
</evidence>
<dbReference type="Proteomes" id="UP000323000">
    <property type="component" value="Chromosome 1"/>
</dbReference>
<evidence type="ECO:0000313" key="3">
    <source>
        <dbReference type="EMBL" id="TXG72698.1"/>
    </source>
</evidence>
<accession>A0A5C7IUC4</accession>
<dbReference type="InterPro" id="IPR002156">
    <property type="entry name" value="RNaseH_domain"/>
</dbReference>
<evidence type="ECO:0000259" key="1">
    <source>
        <dbReference type="Pfam" id="PF13456"/>
    </source>
</evidence>
<dbReference type="Pfam" id="PF14111">
    <property type="entry name" value="DUF4283"/>
    <property type="match status" value="1"/>
</dbReference>